<dbReference type="PANTHER" id="PTHR42928:SF5">
    <property type="entry name" value="BLR1237 PROTEIN"/>
    <property type="match status" value="1"/>
</dbReference>
<dbReference type="Proteomes" id="UP000717624">
    <property type="component" value="Unassembled WGS sequence"/>
</dbReference>
<dbReference type="EMBL" id="JAFBEB010000007">
    <property type="protein sequence ID" value="MBM7590827.1"/>
    <property type="molecule type" value="Genomic_DNA"/>
</dbReference>
<accession>A0A938XVD7</accession>
<comment type="similarity">
    <text evidence="1">Belongs to the UPF0065 (bug) family.</text>
</comment>
<dbReference type="InterPro" id="IPR042100">
    <property type="entry name" value="Bug_dom1"/>
</dbReference>
<keyword evidence="3" id="KW-0675">Receptor</keyword>
<dbReference type="PIRSF" id="PIRSF017082">
    <property type="entry name" value="YflP"/>
    <property type="match status" value="1"/>
</dbReference>
<evidence type="ECO:0000256" key="1">
    <source>
        <dbReference type="ARBA" id="ARBA00006987"/>
    </source>
</evidence>
<protein>
    <submittedName>
        <fullName evidence="3">Tripartite-type tricarboxylate transporter receptor subunit TctC</fullName>
    </submittedName>
</protein>
<dbReference type="RefSeq" id="WP_204518570.1">
    <property type="nucleotide sequence ID" value="NZ_BAABIN010000016.1"/>
</dbReference>
<name>A0A938XVD7_9BACL</name>
<feature type="signal peptide" evidence="2">
    <location>
        <begin position="1"/>
        <end position="27"/>
    </location>
</feature>
<dbReference type="PANTHER" id="PTHR42928">
    <property type="entry name" value="TRICARBOXYLATE-BINDING PROTEIN"/>
    <property type="match status" value="1"/>
</dbReference>
<keyword evidence="2" id="KW-0732">Signal</keyword>
<dbReference type="Pfam" id="PF03401">
    <property type="entry name" value="TctC"/>
    <property type="match status" value="1"/>
</dbReference>
<dbReference type="Gene3D" id="3.40.190.150">
    <property type="entry name" value="Bordetella uptake gene, domain 1"/>
    <property type="match status" value="1"/>
</dbReference>
<dbReference type="AlphaFoldDB" id="A0A938XVD7"/>
<proteinExistence type="inferred from homology"/>
<evidence type="ECO:0000256" key="2">
    <source>
        <dbReference type="SAM" id="SignalP"/>
    </source>
</evidence>
<dbReference type="CDD" id="cd07012">
    <property type="entry name" value="PBP2_Bug_TTT"/>
    <property type="match status" value="1"/>
</dbReference>
<dbReference type="PROSITE" id="PS51257">
    <property type="entry name" value="PROKAR_LIPOPROTEIN"/>
    <property type="match status" value="1"/>
</dbReference>
<comment type="caution">
    <text evidence="3">The sequence shown here is derived from an EMBL/GenBank/DDBJ whole genome shotgun (WGS) entry which is preliminary data.</text>
</comment>
<dbReference type="Gene3D" id="3.40.190.10">
    <property type="entry name" value="Periplasmic binding protein-like II"/>
    <property type="match status" value="1"/>
</dbReference>
<evidence type="ECO:0000313" key="3">
    <source>
        <dbReference type="EMBL" id="MBM7590827.1"/>
    </source>
</evidence>
<organism evidence="3 4">
    <name type="scientific">Brevibacillus fulvus</name>
    <dbReference type="NCBI Taxonomy" id="1125967"/>
    <lineage>
        <taxon>Bacteria</taxon>
        <taxon>Bacillati</taxon>
        <taxon>Bacillota</taxon>
        <taxon>Bacilli</taxon>
        <taxon>Bacillales</taxon>
        <taxon>Paenibacillaceae</taxon>
        <taxon>Brevibacillus</taxon>
    </lineage>
</organism>
<reference evidence="3" key="1">
    <citation type="submission" date="2021-01" db="EMBL/GenBank/DDBJ databases">
        <title>Genomic Encyclopedia of Type Strains, Phase IV (KMG-IV): sequencing the most valuable type-strain genomes for metagenomic binning, comparative biology and taxonomic classification.</title>
        <authorList>
            <person name="Goeker M."/>
        </authorList>
    </citation>
    <scope>NUCLEOTIDE SEQUENCE</scope>
    <source>
        <strain evidence="3">DSM 25523</strain>
    </source>
</reference>
<gene>
    <name evidence="3" type="ORF">JOD01_002437</name>
</gene>
<evidence type="ECO:0000313" key="4">
    <source>
        <dbReference type="Proteomes" id="UP000717624"/>
    </source>
</evidence>
<keyword evidence="4" id="KW-1185">Reference proteome</keyword>
<feature type="chain" id="PRO_5038131924" evidence="2">
    <location>
        <begin position="28"/>
        <end position="334"/>
    </location>
</feature>
<sequence>MKLKRIFTSLAVTALIAALAGCGSNNAASPSGAKAEGGQDAYPKKPIELIVPYAAGGGTDAVARAFADSANKVLPQSIGVVNKTGGGGAVGMSEGSKAKADGYKVTLITVEMTTLPPLGLATFKPEDFRPVARLNADPSAITVKADAPWNTIEEFLDYAKQNPEKVRIGNSGTGAIWHLAATALEQKIGTKFNHIPFDGANPAVTALLGGHIEAVSVSPAEVAAQVQAGQLKMLAVMADERLDSFKDVPTLKEKGIDLSIGTWRGIGVPKDTPDNVVTVLKDVAKKVTEDKSFTDVLQKMNLGVSYADDAAFKDAIQKDSELFAKLVTDLGLKK</sequence>
<dbReference type="InterPro" id="IPR005064">
    <property type="entry name" value="BUG"/>
</dbReference>
<dbReference type="SUPFAM" id="SSF53850">
    <property type="entry name" value="Periplasmic binding protein-like II"/>
    <property type="match status" value="1"/>
</dbReference>